<dbReference type="InterPro" id="IPR001611">
    <property type="entry name" value="Leu-rich_rpt"/>
</dbReference>
<gene>
    <name evidence="3" type="ORF">MUN68_003850</name>
</gene>
<dbReference type="NCBIfam" id="TIGR04183">
    <property type="entry name" value="Por_Secre_tail"/>
    <property type="match status" value="1"/>
</dbReference>
<protein>
    <submittedName>
        <fullName evidence="3">T9SS type A sorting domain-containing protein</fullName>
    </submittedName>
</protein>
<dbReference type="InterPro" id="IPR055015">
    <property type="entry name" value="GCX_COOH"/>
</dbReference>
<proteinExistence type="predicted"/>
<dbReference type="Pfam" id="PF18962">
    <property type="entry name" value="Por_Secre_tail"/>
    <property type="match status" value="1"/>
</dbReference>
<evidence type="ECO:0000313" key="4">
    <source>
        <dbReference type="Proteomes" id="UP001202717"/>
    </source>
</evidence>
<keyword evidence="1" id="KW-0732">Signal</keyword>
<accession>A0ABY7RZS1</accession>
<keyword evidence="4" id="KW-1185">Reference proteome</keyword>
<dbReference type="RefSeq" id="WP_249995400.1">
    <property type="nucleotide sequence ID" value="NZ_CP116221.1"/>
</dbReference>
<evidence type="ECO:0000259" key="2">
    <source>
        <dbReference type="Pfam" id="PF18962"/>
    </source>
</evidence>
<reference evidence="3 4" key="1">
    <citation type="submission" date="2023-01" db="EMBL/GenBank/DDBJ databases">
        <title>Psychroserpens ponticola sp. nov., isolated from seawater.</title>
        <authorList>
            <person name="Kristyanto S."/>
            <person name="Jung J."/>
            <person name="Kim J.M."/>
            <person name="Jeon C.O."/>
        </authorList>
    </citation>
    <scope>NUCLEOTIDE SEQUENCE [LARGE SCALE GENOMIC DNA]</scope>
    <source>
        <strain evidence="3 4">MSW6</strain>
    </source>
</reference>
<evidence type="ECO:0000256" key="1">
    <source>
        <dbReference type="ARBA" id="ARBA00022729"/>
    </source>
</evidence>
<organism evidence="3 4">
    <name type="scientific">Psychroserpens ponticola</name>
    <dbReference type="NCBI Taxonomy" id="2932268"/>
    <lineage>
        <taxon>Bacteria</taxon>
        <taxon>Pseudomonadati</taxon>
        <taxon>Bacteroidota</taxon>
        <taxon>Flavobacteriia</taxon>
        <taxon>Flavobacteriales</taxon>
        <taxon>Flavobacteriaceae</taxon>
        <taxon>Psychroserpens</taxon>
    </lineage>
</organism>
<dbReference type="NCBIfam" id="NF045639">
    <property type="entry name" value="GCX_COOH"/>
    <property type="match status" value="1"/>
</dbReference>
<sequence>MRIAIPIITLALIVFNSLTINAQAKNKNYIELEEIRLAKADSINKLIDIFIKTNLPNYELSQNEKNTIADDLYNIHDGTSKPITGIDLESVLLEAKKIKLKQKYFQNKPNDLVFFQPLELPIEFRQSCINGDFEGGYANYTFTERNTTNHLNPGCTGTDDNLVAFQPVGLDNFNALASLVSPGDEPLLASLGISVNRVFSGSRSLKINPTPIDFPDSQIGNRTSVSRNFIINEDQIEFSFLYLGHTNNSHNRAYFRYRLIDNITGEILSTNCLLTINNDCRFIQLADNTYGNNTLTYTPDWICERINTSNLIGRDVTLEFSVSDCEYRGHFSTVYIDNICGVSCSPTWGDLIIDPINIDCPDSNIEVCGTFELPTGTNFTTLTLDVRDDIVVNTISTYVNPVITGNNYCFNVNLSDFGATPSGQYSFDVILNNDSNCNTLSQITASGGLINFDNCSAPCDIVTGEFINNTDLCWDDISDDDYEIEFISQETCPNGAGSSSNPSFVSYTQSANCIDLVNVVHTLGGKCFRWRIRTNCGDWTDWCLIADGSDENNPPFVTFNDCIPTAPCENFIPEIVLESPDDNIPNGITENYDSYIDIIASNTVENGAISLYQASHSIRLVPEFQAQNITGQGSFIARIIPCEPAIIPPSSQRIGQKFEDLDKIKVHPNPASNILNITSKESKILSLQLLNIYGNKLESFENINTYKYSFSVYNHSRGYYILKITLEDGSIEFKTIILK</sequence>
<dbReference type="InterPro" id="IPR026444">
    <property type="entry name" value="Secre_tail"/>
</dbReference>
<name>A0ABY7RZS1_9FLAO</name>
<dbReference type="PROSITE" id="PS51450">
    <property type="entry name" value="LRR"/>
    <property type="match status" value="1"/>
</dbReference>
<evidence type="ECO:0000313" key="3">
    <source>
        <dbReference type="EMBL" id="WCO02633.1"/>
    </source>
</evidence>
<feature type="domain" description="Secretion system C-terminal sorting" evidence="2">
    <location>
        <begin position="666"/>
        <end position="737"/>
    </location>
</feature>
<dbReference type="EMBL" id="CP116221">
    <property type="protein sequence ID" value="WCO02633.1"/>
    <property type="molecule type" value="Genomic_DNA"/>
</dbReference>
<dbReference type="Proteomes" id="UP001202717">
    <property type="component" value="Chromosome"/>
</dbReference>